<evidence type="ECO:0000256" key="4">
    <source>
        <dbReference type="ARBA" id="ARBA00022970"/>
    </source>
</evidence>
<dbReference type="EMBL" id="WTUX01000022">
    <property type="protein sequence ID" value="MZR15086.1"/>
    <property type="molecule type" value="Genomic_DNA"/>
</dbReference>
<feature type="chain" id="PRO_5032383287" evidence="5">
    <location>
        <begin position="24"/>
        <end position="389"/>
    </location>
</feature>
<dbReference type="InterPro" id="IPR028081">
    <property type="entry name" value="Leu-bd"/>
</dbReference>
<feature type="domain" description="Leucine-binding protein" evidence="6">
    <location>
        <begin position="26"/>
        <end position="365"/>
    </location>
</feature>
<dbReference type="Proteomes" id="UP000467322">
    <property type="component" value="Unassembled WGS sequence"/>
</dbReference>
<dbReference type="SUPFAM" id="SSF53822">
    <property type="entry name" value="Periplasmic binding protein-like I"/>
    <property type="match status" value="1"/>
</dbReference>
<proteinExistence type="inferred from homology"/>
<evidence type="ECO:0000313" key="8">
    <source>
        <dbReference type="Proteomes" id="UP000467322"/>
    </source>
</evidence>
<protein>
    <submittedName>
        <fullName evidence="7">ABC transporter substrate-binding protein</fullName>
    </submittedName>
</protein>
<dbReference type="InterPro" id="IPR000709">
    <property type="entry name" value="Leu_Ile_Val-bd"/>
</dbReference>
<dbReference type="PANTHER" id="PTHR30483:SF6">
    <property type="entry name" value="PERIPLASMIC BINDING PROTEIN OF ABC TRANSPORTER FOR NATURAL AMINO ACIDS"/>
    <property type="match status" value="1"/>
</dbReference>
<dbReference type="Pfam" id="PF13458">
    <property type="entry name" value="Peripla_BP_6"/>
    <property type="match status" value="1"/>
</dbReference>
<keyword evidence="4" id="KW-0029">Amino-acid transport</keyword>
<keyword evidence="3 5" id="KW-0732">Signal</keyword>
<evidence type="ECO:0000256" key="5">
    <source>
        <dbReference type="SAM" id="SignalP"/>
    </source>
</evidence>
<keyword evidence="2" id="KW-0813">Transport</keyword>
<comment type="similarity">
    <text evidence="1">Belongs to the leucine-binding protein family.</text>
</comment>
<feature type="signal peptide" evidence="5">
    <location>
        <begin position="1"/>
        <end position="23"/>
    </location>
</feature>
<dbReference type="RefSeq" id="WP_161353486.1">
    <property type="nucleotide sequence ID" value="NZ_WTUX01000022.1"/>
</dbReference>
<evidence type="ECO:0000256" key="2">
    <source>
        <dbReference type="ARBA" id="ARBA00022448"/>
    </source>
</evidence>
<dbReference type="PRINTS" id="PR00337">
    <property type="entry name" value="LEUILEVALBP"/>
</dbReference>
<reference evidence="7 8" key="1">
    <citation type="submission" date="2019-12" db="EMBL/GenBank/DDBJ databases">
        <title>Maritimibacter sp. nov. sp. isolated from sea sand.</title>
        <authorList>
            <person name="Kim J."/>
            <person name="Jeong S.E."/>
            <person name="Jung H.S."/>
            <person name="Jeon C.O."/>
        </authorList>
    </citation>
    <scope>NUCLEOTIDE SEQUENCE [LARGE SCALE GENOMIC DNA]</scope>
    <source>
        <strain evidence="7 8">DP07</strain>
    </source>
</reference>
<name>A0A845M688_9RHOB</name>
<evidence type="ECO:0000313" key="7">
    <source>
        <dbReference type="EMBL" id="MZR15086.1"/>
    </source>
</evidence>
<dbReference type="InterPro" id="IPR028082">
    <property type="entry name" value="Peripla_BP_I"/>
</dbReference>
<dbReference type="AlphaFoldDB" id="A0A845M688"/>
<dbReference type="Gene3D" id="3.40.50.2300">
    <property type="match status" value="2"/>
</dbReference>
<dbReference type="CDD" id="cd20013">
    <property type="entry name" value="PBP1_RPA0985_benzoate-like"/>
    <property type="match status" value="1"/>
</dbReference>
<dbReference type="GO" id="GO:0006865">
    <property type="term" value="P:amino acid transport"/>
    <property type="evidence" value="ECO:0007669"/>
    <property type="project" value="UniProtKB-KW"/>
</dbReference>
<organism evidence="7 8">
    <name type="scientific">Maritimibacter harenae</name>
    <dbReference type="NCBI Taxonomy" id="2606218"/>
    <lineage>
        <taxon>Bacteria</taxon>
        <taxon>Pseudomonadati</taxon>
        <taxon>Pseudomonadota</taxon>
        <taxon>Alphaproteobacteria</taxon>
        <taxon>Rhodobacterales</taxon>
        <taxon>Roseobacteraceae</taxon>
        <taxon>Maritimibacter</taxon>
    </lineage>
</organism>
<evidence type="ECO:0000259" key="6">
    <source>
        <dbReference type="Pfam" id="PF13458"/>
    </source>
</evidence>
<comment type="caution">
    <text evidence="7">The sequence shown here is derived from an EMBL/GenBank/DDBJ whole genome shotgun (WGS) entry which is preliminary data.</text>
</comment>
<dbReference type="PANTHER" id="PTHR30483">
    <property type="entry name" value="LEUCINE-SPECIFIC-BINDING PROTEIN"/>
    <property type="match status" value="1"/>
</dbReference>
<gene>
    <name evidence="7" type="ORF">GQE99_18870</name>
</gene>
<evidence type="ECO:0000256" key="3">
    <source>
        <dbReference type="ARBA" id="ARBA00022729"/>
    </source>
</evidence>
<evidence type="ECO:0000256" key="1">
    <source>
        <dbReference type="ARBA" id="ARBA00010062"/>
    </source>
</evidence>
<sequence>MTSRIIRLSAAATLLLSTAVAGHAETIKVGVVAPFSGPFALYGKQFQEAIEVYQAQHGTSAGEHEIEFIYKDVGGPNPDQSRALTQELLIKDQVDYLAGYVFTPNALAVAPLLDQSETPLVIFNAATSAINAQSDFYLRTSYTLWQVSAPLAEWAYEQGIREVVTTVTDYGPGIDAENAFVAAFEEAGGTILDSIRMPLSTTDFTPFIQSIREQSPDALFTFLPGGPPTFGFTKTYNENGLRDEGIMFLGTAETEESNLQAFGDAAIGLTTAYHYSADHDSDLNREFIAKNTELHPDSVTNWATIGAYDGTHVIYQMVENAGSDGPAAVESVLGMEWESPRGPLTMDPETRTVIQNVYIREVERDEESGLLVNREKGVIATVGDLGWPE</sequence>
<keyword evidence="8" id="KW-1185">Reference proteome</keyword>
<accession>A0A845M688</accession>
<dbReference type="InterPro" id="IPR051010">
    <property type="entry name" value="BCAA_transport"/>
</dbReference>